<evidence type="ECO:0000256" key="5">
    <source>
        <dbReference type="ARBA" id="ARBA00038359"/>
    </source>
</evidence>
<evidence type="ECO:0000313" key="8">
    <source>
        <dbReference type="EMBL" id="KAL2043392.1"/>
    </source>
</evidence>
<gene>
    <name evidence="8" type="ORF">N7G274_003698</name>
</gene>
<evidence type="ECO:0000256" key="1">
    <source>
        <dbReference type="ARBA" id="ARBA00004141"/>
    </source>
</evidence>
<dbReference type="PANTHER" id="PTHR33048">
    <property type="entry name" value="PTH11-LIKE INTEGRAL MEMBRANE PROTEIN (AFU_ORTHOLOGUE AFUA_5G11245)"/>
    <property type="match status" value="1"/>
</dbReference>
<feature type="transmembrane region" description="Helical" evidence="6">
    <location>
        <begin position="42"/>
        <end position="66"/>
    </location>
</feature>
<evidence type="ECO:0000256" key="6">
    <source>
        <dbReference type="SAM" id="Phobius"/>
    </source>
</evidence>
<comment type="similarity">
    <text evidence="5">Belongs to the SAT4 family.</text>
</comment>
<comment type="subcellular location">
    <subcellularLocation>
        <location evidence="1">Membrane</location>
        <topology evidence="1">Multi-pass membrane protein</topology>
    </subcellularLocation>
</comment>
<keyword evidence="2 6" id="KW-0812">Transmembrane</keyword>
<feature type="transmembrane region" description="Helical" evidence="6">
    <location>
        <begin position="86"/>
        <end position="109"/>
    </location>
</feature>
<dbReference type="InterPro" id="IPR052337">
    <property type="entry name" value="SAT4-like"/>
</dbReference>
<accession>A0ABR4AC12</accession>
<feature type="transmembrane region" description="Helical" evidence="6">
    <location>
        <begin position="197"/>
        <end position="219"/>
    </location>
</feature>
<dbReference type="PANTHER" id="PTHR33048:SF47">
    <property type="entry name" value="INTEGRAL MEMBRANE PROTEIN-RELATED"/>
    <property type="match status" value="1"/>
</dbReference>
<protein>
    <recommendedName>
        <fullName evidence="7">Rhodopsin domain-containing protein</fullName>
    </recommendedName>
</protein>
<reference evidence="8 9" key="1">
    <citation type="submission" date="2024-09" db="EMBL/GenBank/DDBJ databases">
        <title>Rethinking Asexuality: The Enigmatic Case of Functional Sexual Genes in Lepraria (Stereocaulaceae).</title>
        <authorList>
            <person name="Doellman M."/>
            <person name="Sun Y."/>
            <person name="Barcenas-Pena A."/>
            <person name="Lumbsch H.T."/>
            <person name="Grewe F."/>
        </authorList>
    </citation>
    <scope>NUCLEOTIDE SEQUENCE [LARGE SCALE GENOMIC DNA]</scope>
    <source>
        <strain evidence="8 9">Mercado 3170</strain>
    </source>
</reference>
<dbReference type="Proteomes" id="UP001590950">
    <property type="component" value="Unassembled WGS sequence"/>
</dbReference>
<dbReference type="EMBL" id="JBEFKJ010000011">
    <property type="protein sequence ID" value="KAL2043392.1"/>
    <property type="molecule type" value="Genomic_DNA"/>
</dbReference>
<keyword evidence="4 6" id="KW-0472">Membrane</keyword>
<proteinExistence type="inferred from homology"/>
<evidence type="ECO:0000256" key="4">
    <source>
        <dbReference type="ARBA" id="ARBA00023136"/>
    </source>
</evidence>
<feature type="transmembrane region" description="Helical" evidence="6">
    <location>
        <begin position="121"/>
        <end position="142"/>
    </location>
</feature>
<comment type="caution">
    <text evidence="8">The sequence shown here is derived from an EMBL/GenBank/DDBJ whole genome shotgun (WGS) entry which is preliminary data.</text>
</comment>
<evidence type="ECO:0000256" key="2">
    <source>
        <dbReference type="ARBA" id="ARBA00022692"/>
    </source>
</evidence>
<dbReference type="Pfam" id="PF20684">
    <property type="entry name" value="Fung_rhodopsin"/>
    <property type="match status" value="1"/>
</dbReference>
<feature type="transmembrane region" description="Helical" evidence="6">
    <location>
        <begin position="6"/>
        <end position="30"/>
    </location>
</feature>
<keyword evidence="9" id="KW-1185">Reference proteome</keyword>
<organism evidence="8 9">
    <name type="scientific">Stereocaulon virgatum</name>
    <dbReference type="NCBI Taxonomy" id="373712"/>
    <lineage>
        <taxon>Eukaryota</taxon>
        <taxon>Fungi</taxon>
        <taxon>Dikarya</taxon>
        <taxon>Ascomycota</taxon>
        <taxon>Pezizomycotina</taxon>
        <taxon>Lecanoromycetes</taxon>
        <taxon>OSLEUM clade</taxon>
        <taxon>Lecanoromycetidae</taxon>
        <taxon>Lecanorales</taxon>
        <taxon>Lecanorineae</taxon>
        <taxon>Stereocaulaceae</taxon>
        <taxon>Stereocaulon</taxon>
    </lineage>
</organism>
<feature type="transmembrane region" description="Helical" evidence="6">
    <location>
        <begin position="162"/>
        <end position="185"/>
    </location>
</feature>
<evidence type="ECO:0000259" key="7">
    <source>
        <dbReference type="Pfam" id="PF20684"/>
    </source>
</evidence>
<sequence length="348" mass="38701">MLASASVAMIATQAVFMAFAIMAVGLRTYVRLHKSPPLKLDDYFIFTALVFSMALAVTNIVGVPIGGFGVHFEDLSEDKATQFFKILFVLQFWYIIAVAFVKLSVLYFYGRIFSVGRFPTILKIMMAVVVAWLIAFLFATFFQVWPLWCNWIVCVASTNYPVMYVVCSATDIILDIIILSLPAFFIRHLQMSFNRKVGVCGIFGLGIFCIIASIARLAYTADYLALNPINYGPSTNNAEVNIILWSGIEACASTICANLPLYSPFITRSRDLETIVSSIRSKFFFGTSNGSYRSHHKNSRNAQMSASSENIVRPAAAVETHIEGGMHRELLDSELEMGTINVRTTVDT</sequence>
<dbReference type="InterPro" id="IPR049326">
    <property type="entry name" value="Rhodopsin_dom_fungi"/>
</dbReference>
<name>A0ABR4AC12_9LECA</name>
<keyword evidence="3 6" id="KW-1133">Transmembrane helix</keyword>
<evidence type="ECO:0000256" key="3">
    <source>
        <dbReference type="ARBA" id="ARBA00022989"/>
    </source>
</evidence>
<evidence type="ECO:0000313" key="9">
    <source>
        <dbReference type="Proteomes" id="UP001590950"/>
    </source>
</evidence>
<feature type="domain" description="Rhodopsin" evidence="7">
    <location>
        <begin position="26"/>
        <end position="267"/>
    </location>
</feature>